<feature type="transmembrane region" description="Helical" evidence="6">
    <location>
        <begin position="184"/>
        <end position="204"/>
    </location>
</feature>
<protein>
    <submittedName>
        <fullName evidence="7">Ribonuclease BN</fullName>
    </submittedName>
</protein>
<name>A0A430AIL9_9ENTE</name>
<dbReference type="NCBIfam" id="TIGR00765">
    <property type="entry name" value="yihY_not_rbn"/>
    <property type="match status" value="1"/>
</dbReference>
<comment type="caution">
    <text evidence="7">The sequence shown here is derived from an EMBL/GenBank/DDBJ whole genome shotgun (WGS) entry which is preliminary data.</text>
</comment>
<proteinExistence type="predicted"/>
<keyword evidence="5 6" id="KW-0472">Membrane</keyword>
<feature type="transmembrane region" description="Helical" evidence="6">
    <location>
        <begin position="34"/>
        <end position="59"/>
    </location>
</feature>
<dbReference type="GO" id="GO:0005886">
    <property type="term" value="C:plasma membrane"/>
    <property type="evidence" value="ECO:0007669"/>
    <property type="project" value="UniProtKB-SubCell"/>
</dbReference>
<feature type="transmembrane region" description="Helical" evidence="6">
    <location>
        <begin position="97"/>
        <end position="116"/>
    </location>
</feature>
<keyword evidence="4 6" id="KW-1133">Transmembrane helix</keyword>
<evidence type="ECO:0000313" key="8">
    <source>
        <dbReference type="Proteomes" id="UP000288669"/>
    </source>
</evidence>
<dbReference type="InterPro" id="IPR017039">
    <property type="entry name" value="Virul_fac_BrkB"/>
</dbReference>
<evidence type="ECO:0000256" key="2">
    <source>
        <dbReference type="ARBA" id="ARBA00022475"/>
    </source>
</evidence>
<reference evidence="7 8" key="1">
    <citation type="submission" date="2017-05" db="EMBL/GenBank/DDBJ databases">
        <title>Vagococcus spp. assemblies.</title>
        <authorList>
            <person name="Gulvik C.A."/>
        </authorList>
    </citation>
    <scope>NUCLEOTIDE SEQUENCE [LARGE SCALE GENOMIC DNA]</scope>
    <source>
        <strain evidence="7 8">DSM 24756</strain>
    </source>
</reference>
<evidence type="ECO:0000256" key="3">
    <source>
        <dbReference type="ARBA" id="ARBA00022692"/>
    </source>
</evidence>
<sequence length="303" mass="34013">MNAFLKKIKNNHDVRRFFHTLFTRVKDSDINNSAVIVTYYLLLSLFPLIIAIGNILPFFNINPATVLPYLKEMVPAAVYSLIESTISNLLKNADGGLLSISAIATIWAASKSVNALQLSLNKIYGVENRVNAIVSRLFSFGMIFFLLVAIAASLLVFGLGQATLDYVNQFFTIPDDFTTYFVTLKWPVTIFILFFMMSVIYYFIPNAKVSIRYVFPGAIFTTTGWMLLTQAFGLYVKYFSKSMSSYGVIGSVMIFIIWLNFAATLILIGGIINAVLEEFLTGKIRQNKAGIEKIKKKLKKTID</sequence>
<gene>
    <name evidence="7" type="ORF">CBF30_01165</name>
</gene>
<accession>A0A430AIL9</accession>
<dbReference type="RefSeq" id="WP_126821930.1">
    <property type="nucleotide sequence ID" value="NZ_JBHLWU010000001.1"/>
</dbReference>
<organism evidence="7 8">
    <name type="scientific">Vagococcus entomophilus</name>
    <dbReference type="NCBI Taxonomy" id="1160095"/>
    <lineage>
        <taxon>Bacteria</taxon>
        <taxon>Bacillati</taxon>
        <taxon>Bacillota</taxon>
        <taxon>Bacilli</taxon>
        <taxon>Lactobacillales</taxon>
        <taxon>Enterococcaceae</taxon>
        <taxon>Vagococcus</taxon>
    </lineage>
</organism>
<evidence type="ECO:0000256" key="6">
    <source>
        <dbReference type="SAM" id="Phobius"/>
    </source>
</evidence>
<comment type="subcellular location">
    <subcellularLocation>
        <location evidence="1">Cell membrane</location>
        <topology evidence="1">Multi-pass membrane protein</topology>
    </subcellularLocation>
</comment>
<evidence type="ECO:0000256" key="1">
    <source>
        <dbReference type="ARBA" id="ARBA00004651"/>
    </source>
</evidence>
<dbReference type="EMBL" id="NGJZ01000001">
    <property type="protein sequence ID" value="RSU07878.1"/>
    <property type="molecule type" value="Genomic_DNA"/>
</dbReference>
<dbReference type="Pfam" id="PF03631">
    <property type="entry name" value="Virul_fac_BrkB"/>
    <property type="match status" value="1"/>
</dbReference>
<evidence type="ECO:0000256" key="5">
    <source>
        <dbReference type="ARBA" id="ARBA00023136"/>
    </source>
</evidence>
<feature type="transmembrane region" description="Helical" evidence="6">
    <location>
        <begin position="137"/>
        <end position="164"/>
    </location>
</feature>
<dbReference type="Proteomes" id="UP000288669">
    <property type="component" value="Unassembled WGS sequence"/>
</dbReference>
<keyword evidence="2" id="KW-1003">Cell membrane</keyword>
<feature type="transmembrane region" description="Helical" evidence="6">
    <location>
        <begin position="213"/>
        <end position="236"/>
    </location>
</feature>
<dbReference type="OrthoDB" id="9775903at2"/>
<evidence type="ECO:0000313" key="7">
    <source>
        <dbReference type="EMBL" id="RSU07878.1"/>
    </source>
</evidence>
<keyword evidence="3 6" id="KW-0812">Transmembrane</keyword>
<dbReference type="PIRSF" id="PIRSF035875">
    <property type="entry name" value="RNase_BN"/>
    <property type="match status" value="1"/>
</dbReference>
<dbReference type="PANTHER" id="PTHR30213:SF0">
    <property type="entry name" value="UPF0761 MEMBRANE PROTEIN YIHY"/>
    <property type="match status" value="1"/>
</dbReference>
<feature type="transmembrane region" description="Helical" evidence="6">
    <location>
        <begin position="248"/>
        <end position="276"/>
    </location>
</feature>
<dbReference type="PANTHER" id="PTHR30213">
    <property type="entry name" value="INNER MEMBRANE PROTEIN YHJD"/>
    <property type="match status" value="1"/>
</dbReference>
<keyword evidence="8" id="KW-1185">Reference proteome</keyword>
<dbReference type="AlphaFoldDB" id="A0A430AIL9"/>
<evidence type="ECO:0000256" key="4">
    <source>
        <dbReference type="ARBA" id="ARBA00022989"/>
    </source>
</evidence>